<name>A0A8T1WSG8_9STRA</name>
<keyword evidence="4" id="KW-1185">Reference proteome</keyword>
<evidence type="ECO:0000313" key="3">
    <source>
        <dbReference type="EMBL" id="KAG7395248.1"/>
    </source>
</evidence>
<dbReference type="Proteomes" id="UP000693981">
    <property type="component" value="Unassembled WGS sequence"/>
</dbReference>
<feature type="signal peptide" evidence="1">
    <location>
        <begin position="1"/>
        <end position="21"/>
    </location>
</feature>
<evidence type="ECO:0000313" key="4">
    <source>
        <dbReference type="Proteomes" id="UP000693981"/>
    </source>
</evidence>
<gene>
    <name evidence="3" type="ORF">PHYBOEH_004022</name>
</gene>
<dbReference type="GO" id="GO:0060147">
    <property type="term" value="P:regulation of post-transcriptional gene silencing"/>
    <property type="evidence" value="ECO:0007669"/>
    <property type="project" value="InterPro"/>
</dbReference>
<protein>
    <recommendedName>
        <fullName evidence="2">DUF3730 domain-containing protein</fullName>
    </recommendedName>
</protein>
<dbReference type="PANTHER" id="PTHR16212">
    <property type="entry name" value="FOCADHESIN FAMILY MEMBER"/>
    <property type="match status" value="1"/>
</dbReference>
<feature type="chain" id="PRO_5035735302" description="DUF3730 domain-containing protein" evidence="1">
    <location>
        <begin position="22"/>
        <end position="1152"/>
    </location>
</feature>
<feature type="domain" description="DUF3730" evidence="2">
    <location>
        <begin position="501"/>
        <end position="697"/>
    </location>
</feature>
<proteinExistence type="predicted"/>
<accession>A0A8T1WSG8</accession>
<reference evidence="3" key="1">
    <citation type="submission" date="2021-02" db="EMBL/GenBank/DDBJ databases">
        <authorList>
            <person name="Palmer J.M."/>
        </authorList>
    </citation>
    <scope>NUCLEOTIDE SEQUENCE</scope>
    <source>
        <strain evidence="3">SCRP23</strain>
    </source>
</reference>
<dbReference type="OrthoDB" id="6125419at2759"/>
<evidence type="ECO:0000256" key="1">
    <source>
        <dbReference type="SAM" id="SignalP"/>
    </source>
</evidence>
<dbReference type="InterPro" id="IPR045163">
    <property type="entry name" value="Focadhesin/RST1"/>
</dbReference>
<dbReference type="EMBL" id="JAGDFL010000218">
    <property type="protein sequence ID" value="KAG7395248.1"/>
    <property type="molecule type" value="Genomic_DNA"/>
</dbReference>
<dbReference type="PANTHER" id="PTHR16212:SF4">
    <property type="entry name" value="FOCADHESIN"/>
    <property type="match status" value="1"/>
</dbReference>
<sequence>MATTTLSALLRALRQATTASAASSAMDPVADRLISTSSLAESQQLVFALQQSLERFSASLPADCVYTRLQQAAAICAEPPSKAEFLGFALLEQSFQLSKTGLNPSIAAKQLLTVYTANIGVLPGFIAALIGPNGPIMSSTADIQAAEKALALLTPVLKTVLFDKTEDGTRALVLDALSRAAWNFGGDEERLNVRTVVVRILAQALELVPHSQLTKTATYAMHVVQIVDLLSSFDENSEECVMLAARTARFVLEAAQILLAKNVGVLALLQTLEQLAGAVPEALWESTFLTSSAYFLCDQCSTPLEQQLMLRVLRYTLEFGRHNSAANMDGRRVYVEILVLPLAYLIPVHGNIVPDLLKVVTEIKSIGRFHPQLQSEEDIAPTETFVHARSIIRLISQEENCKSWLDSMFLPTESTTSDSTEGKMASKWLALILVALLSDDRLFFRDSAAKCLERQVKNMPKVWGTETTKILVASLVFLISQHPVGDVNVTSTRRFASWMTSSLYSLAALAATTTDTMRVVLRLIDSMNGTAKMRSMALKLMYEVWRNESRVFPRLESMLLEPTTIDQDLERHVVKMATIKALCENDPELGVQFISSVQGFLEDELETVVAMAMDATTALCAGDCLDFYVAFKIITQKMRKNKISCAEAPLFQERLCNFYTLGGAESMANWKHASKLLDQTWELADNDVANVRKAAYSVMEKFPLEMLGLCMPVNGQDSDDDDGFTDEEVEEQIDDLMQRLQSEEDAGVRVEIEKLAARVLISESTKHTAGIGRGQRMASAASSGSVAVMSAAATKEMRALFPSRVEVLALYPPASTTTTDWSGFLLAYRPSAVIDLTNVKRKDKLVRLATQNVDELVETVTTVLKHMEIPWAAAGLSLDIDSTCQVFLLAQALMKGWKGFMATYIASLEQLAELKTPVGVDDADVAFRVFSEGVNSMTNLVLRDNSNKLGGALAAGALAGQLCESRHWQNSQLRLIYEETIEELLRRLALSIEEARVFSTEQHGSRRSSINALIALQLCFSKRRIDPSEDCSNFVCQLQKIEQMLIPLSQSAPDDLLRSCALLTFSHIGGLYLSGDGLETFEVTQWRQQRVKPIADVVFTSLLHVDHGQEQAPASYIGDFVFPLKTLEEENGTFEKVAAEYRHSKAPGEFGK</sequence>
<comment type="caution">
    <text evidence="3">The sequence shown here is derived from an EMBL/GenBank/DDBJ whole genome shotgun (WGS) entry which is preliminary data.</text>
</comment>
<dbReference type="AlphaFoldDB" id="A0A8T1WSG8"/>
<evidence type="ECO:0000259" key="2">
    <source>
        <dbReference type="Pfam" id="PF12530"/>
    </source>
</evidence>
<organism evidence="3 4">
    <name type="scientific">Phytophthora boehmeriae</name>
    <dbReference type="NCBI Taxonomy" id="109152"/>
    <lineage>
        <taxon>Eukaryota</taxon>
        <taxon>Sar</taxon>
        <taxon>Stramenopiles</taxon>
        <taxon>Oomycota</taxon>
        <taxon>Peronosporomycetes</taxon>
        <taxon>Peronosporales</taxon>
        <taxon>Peronosporaceae</taxon>
        <taxon>Phytophthora</taxon>
    </lineage>
</organism>
<dbReference type="InterPro" id="IPR022542">
    <property type="entry name" value="FOCAD/RST1_DUF3730"/>
</dbReference>
<keyword evidence="1" id="KW-0732">Signal</keyword>
<dbReference type="Pfam" id="PF12530">
    <property type="entry name" value="DUF3730"/>
    <property type="match status" value="1"/>
</dbReference>